<feature type="transmembrane region" description="Helical" evidence="1">
    <location>
        <begin position="85"/>
        <end position="105"/>
    </location>
</feature>
<feature type="transmembrane region" description="Helical" evidence="1">
    <location>
        <begin position="321"/>
        <end position="340"/>
    </location>
</feature>
<dbReference type="EMBL" id="CAJRAF010000002">
    <property type="protein sequence ID" value="CAG5004103.1"/>
    <property type="molecule type" value="Genomic_DNA"/>
</dbReference>
<keyword evidence="3" id="KW-1185">Reference proteome</keyword>
<accession>A0A916JD70</accession>
<feature type="transmembrane region" description="Helical" evidence="1">
    <location>
        <begin position="112"/>
        <end position="129"/>
    </location>
</feature>
<feature type="transmembrane region" description="Helical" evidence="1">
    <location>
        <begin position="198"/>
        <end position="219"/>
    </location>
</feature>
<keyword evidence="1" id="KW-1133">Transmembrane helix</keyword>
<evidence type="ECO:0000256" key="1">
    <source>
        <dbReference type="SAM" id="Phobius"/>
    </source>
</evidence>
<feature type="transmembrane region" description="Helical" evidence="1">
    <location>
        <begin position="5"/>
        <end position="24"/>
    </location>
</feature>
<proteinExistence type="predicted"/>
<feature type="transmembrane region" description="Helical" evidence="1">
    <location>
        <begin position="163"/>
        <end position="192"/>
    </location>
</feature>
<organism evidence="2 3">
    <name type="scientific">Dyadobacter helix</name>
    <dbReference type="NCBI Taxonomy" id="2822344"/>
    <lineage>
        <taxon>Bacteria</taxon>
        <taxon>Pseudomonadati</taxon>
        <taxon>Bacteroidota</taxon>
        <taxon>Cytophagia</taxon>
        <taxon>Cytophagales</taxon>
        <taxon>Spirosomataceae</taxon>
        <taxon>Dyadobacter</taxon>
    </lineage>
</organism>
<gene>
    <name evidence="2" type="ORF">DYBT9275_03299</name>
</gene>
<feature type="transmembrane region" description="Helical" evidence="1">
    <location>
        <begin position="231"/>
        <end position="251"/>
    </location>
</feature>
<sequence>MPRFVIWITIAAVIFIFLLYNFYFSVNFPFQDDFLLIQFVDGVSRGEIGLWGFVKELFRTFNDHKPVVSRLIAFVDYLLTGHLNFRFYILLVSLNIVYIFYFIYLQFKKTGMPLYYLLPAFFLFFQPLFHDVSGWALNGLQHSYLTAFTVTAIMLVSRGRRVAFAAALLCCFLATFSHGNGILSFPAIIFFFLCYKKFWKAAITAAVMFLALGIYLIGYESGQAVHLPTNILTFIYSLFGFIGSSVSMWAAPEFWSAVLGAVMVAFILFLVVRVAGVYFNREVVIKPGTVELLTFFVFIFITSLVIAVFRSWMGSTIASRFQIYTSLATIICYVLLLDYFAVFRKKGVFYTLLLLSVFYWSYSYYMHTHIVANKRMVYLADVYNWEDHSDMFSVEKTITQYGAFYLFPAYEKGIFKLPPPVVNRHELDSMYTVSQRPDTDSEIFVEVWKLKDFQNNGFINLSFVSSLKFPERKGFLTDRFLVLRDTSGICYLMGGNAKVESRKVLLTTGFYYKNGFHVTLRKDDLKPGVYELAVMDIEANGDKKFYRLDKSLRQTGTSYILE</sequence>
<reference evidence="2" key="1">
    <citation type="submission" date="2021-04" db="EMBL/GenBank/DDBJ databases">
        <authorList>
            <person name="Rodrigo-Torres L."/>
            <person name="Arahal R. D."/>
            <person name="Lucena T."/>
        </authorList>
    </citation>
    <scope>NUCLEOTIDE SEQUENCE</scope>
    <source>
        <strain evidence="2">CECT 9275</strain>
    </source>
</reference>
<keyword evidence="1" id="KW-0812">Transmembrane</keyword>
<feature type="transmembrane region" description="Helical" evidence="1">
    <location>
        <begin position="347"/>
        <end position="365"/>
    </location>
</feature>
<comment type="caution">
    <text evidence="2">The sequence shown here is derived from an EMBL/GenBank/DDBJ whole genome shotgun (WGS) entry which is preliminary data.</text>
</comment>
<feature type="transmembrane region" description="Helical" evidence="1">
    <location>
        <begin position="135"/>
        <end position="156"/>
    </location>
</feature>
<dbReference type="Proteomes" id="UP000680038">
    <property type="component" value="Unassembled WGS sequence"/>
</dbReference>
<dbReference type="RefSeq" id="WP_215239814.1">
    <property type="nucleotide sequence ID" value="NZ_CAJRAF010000002.1"/>
</dbReference>
<keyword evidence="1" id="KW-0472">Membrane</keyword>
<name>A0A916JD70_9BACT</name>
<evidence type="ECO:0000313" key="2">
    <source>
        <dbReference type="EMBL" id="CAG5004103.1"/>
    </source>
</evidence>
<dbReference type="AlphaFoldDB" id="A0A916JD70"/>
<protein>
    <submittedName>
        <fullName evidence="2">Uncharacterized protein</fullName>
    </submittedName>
</protein>
<evidence type="ECO:0000313" key="3">
    <source>
        <dbReference type="Proteomes" id="UP000680038"/>
    </source>
</evidence>
<feature type="transmembrane region" description="Helical" evidence="1">
    <location>
        <begin position="257"/>
        <end position="280"/>
    </location>
</feature>
<feature type="transmembrane region" description="Helical" evidence="1">
    <location>
        <begin position="292"/>
        <end position="309"/>
    </location>
</feature>